<evidence type="ECO:0000256" key="3">
    <source>
        <dbReference type="ARBA" id="ARBA00022989"/>
    </source>
</evidence>
<reference evidence="7 8" key="1">
    <citation type="submission" date="2018-05" db="EMBL/GenBank/DDBJ databases">
        <title>Animal gut microbial communities from fecal samples from Wisconsin, USA.</title>
        <authorList>
            <person name="Neumann A."/>
        </authorList>
    </citation>
    <scope>NUCLEOTIDE SEQUENCE [LARGE SCALE GENOMIC DNA]</scope>
    <source>
        <strain evidence="7 8">UWS4</strain>
    </source>
</reference>
<evidence type="ECO:0000256" key="2">
    <source>
        <dbReference type="ARBA" id="ARBA00022692"/>
    </source>
</evidence>
<evidence type="ECO:0000256" key="5">
    <source>
        <dbReference type="SAM" id="Phobius"/>
    </source>
</evidence>
<gene>
    <name evidence="7" type="ORF">B0H50_11037</name>
</gene>
<proteinExistence type="predicted"/>
<keyword evidence="2 5" id="KW-0812">Transmembrane</keyword>
<evidence type="ECO:0000313" key="7">
    <source>
        <dbReference type="EMBL" id="PWL01872.1"/>
    </source>
</evidence>
<feature type="domain" description="TM2" evidence="6">
    <location>
        <begin position="49"/>
        <end position="97"/>
    </location>
</feature>
<organism evidence="7 8">
    <name type="scientific">Hallerella porci</name>
    <dbReference type="NCBI Taxonomy" id="1945871"/>
    <lineage>
        <taxon>Bacteria</taxon>
        <taxon>Pseudomonadati</taxon>
        <taxon>Fibrobacterota</taxon>
        <taxon>Fibrobacteria</taxon>
        <taxon>Fibrobacterales</taxon>
        <taxon>Fibrobacteraceae</taxon>
        <taxon>Hallerella</taxon>
    </lineage>
</organism>
<keyword evidence="3 5" id="KW-1133">Transmembrane helix</keyword>
<evidence type="ECO:0000256" key="4">
    <source>
        <dbReference type="ARBA" id="ARBA00023136"/>
    </source>
</evidence>
<feature type="transmembrane region" description="Helical" evidence="5">
    <location>
        <begin position="53"/>
        <end position="71"/>
    </location>
</feature>
<protein>
    <submittedName>
        <fullName evidence="7">TM2 domain-containing protein</fullName>
    </submittedName>
</protein>
<feature type="transmembrane region" description="Helical" evidence="5">
    <location>
        <begin position="77"/>
        <end position="101"/>
    </location>
</feature>
<dbReference type="Proteomes" id="UP000245523">
    <property type="component" value="Unassembled WGS sequence"/>
</dbReference>
<dbReference type="InterPro" id="IPR050932">
    <property type="entry name" value="TM2D1-3-like"/>
</dbReference>
<evidence type="ECO:0000313" key="8">
    <source>
        <dbReference type="Proteomes" id="UP000245523"/>
    </source>
</evidence>
<keyword evidence="4 5" id="KW-0472">Membrane</keyword>
<dbReference type="RefSeq" id="WP_233244570.1">
    <property type="nucleotide sequence ID" value="NZ_QGHD01000010.1"/>
</dbReference>
<comment type="subcellular location">
    <subcellularLocation>
        <location evidence="1">Membrane</location>
        <topology evidence="1">Multi-pass membrane protein</topology>
    </subcellularLocation>
</comment>
<comment type="caution">
    <text evidence="7">The sequence shown here is derived from an EMBL/GenBank/DDBJ whole genome shotgun (WGS) entry which is preliminary data.</text>
</comment>
<dbReference type="EMBL" id="QGHD01000010">
    <property type="protein sequence ID" value="PWL01872.1"/>
    <property type="molecule type" value="Genomic_DNA"/>
</dbReference>
<sequence length="112" mass="12400">MAQFCRFCSAAMEDGSSFCRKCGKKVDFASANTTQQTSEPFAEPPMIGEKDNLITLLLAIFLGTLGVHRFYEGKIVTGILWLLTGGLLSVGWIIDIILIAVRFGSRGRYYRV</sequence>
<keyword evidence="8" id="KW-1185">Reference proteome</keyword>
<dbReference type="InterPro" id="IPR007829">
    <property type="entry name" value="TM2"/>
</dbReference>
<dbReference type="Pfam" id="PF05154">
    <property type="entry name" value="TM2"/>
    <property type="match status" value="1"/>
</dbReference>
<evidence type="ECO:0000259" key="6">
    <source>
        <dbReference type="Pfam" id="PF05154"/>
    </source>
</evidence>
<dbReference type="PANTHER" id="PTHR21016">
    <property type="entry name" value="BETA-AMYLOID BINDING PROTEIN-RELATED"/>
    <property type="match status" value="1"/>
</dbReference>
<accession>A0ABX5LNX6</accession>
<dbReference type="PANTHER" id="PTHR21016:SF25">
    <property type="entry name" value="TM2 DOMAIN-CONTAINING PROTEIN DDB_G0277895-RELATED"/>
    <property type="match status" value="1"/>
</dbReference>
<name>A0ABX5LNX6_9BACT</name>
<evidence type="ECO:0000256" key="1">
    <source>
        <dbReference type="ARBA" id="ARBA00004141"/>
    </source>
</evidence>